<feature type="region of interest" description="Disordered" evidence="2">
    <location>
        <begin position="1"/>
        <end position="36"/>
    </location>
</feature>
<evidence type="ECO:0000256" key="1">
    <source>
        <dbReference type="SAM" id="Coils"/>
    </source>
</evidence>
<reference evidence="3 4" key="1">
    <citation type="submission" date="2014-06" db="EMBL/GenBank/DDBJ databases">
        <authorList>
            <person name="Swart Estienne"/>
        </authorList>
    </citation>
    <scope>NUCLEOTIDE SEQUENCE [LARGE SCALE GENOMIC DNA]</scope>
    <source>
        <strain evidence="3 4">130c</strain>
    </source>
</reference>
<feature type="compositionally biased region" description="Low complexity" evidence="2">
    <location>
        <begin position="22"/>
        <end position="35"/>
    </location>
</feature>
<accession>A0A078ASU1</accession>
<dbReference type="EMBL" id="CCKQ01012662">
    <property type="protein sequence ID" value="CDW84282.1"/>
    <property type="molecule type" value="Genomic_DNA"/>
</dbReference>
<proteinExistence type="predicted"/>
<keyword evidence="1" id="KW-0175">Coiled coil</keyword>
<evidence type="ECO:0000313" key="3">
    <source>
        <dbReference type="EMBL" id="CDW84282.1"/>
    </source>
</evidence>
<evidence type="ECO:0000256" key="2">
    <source>
        <dbReference type="SAM" id="MobiDB-lite"/>
    </source>
</evidence>
<feature type="compositionally biased region" description="Polar residues" evidence="2">
    <location>
        <begin position="1"/>
        <end position="21"/>
    </location>
</feature>
<dbReference type="Proteomes" id="UP000039865">
    <property type="component" value="Unassembled WGS sequence"/>
</dbReference>
<dbReference type="OMA" id="YFFSTSM"/>
<name>A0A078ASU1_STYLE</name>
<dbReference type="AlphaFoldDB" id="A0A078ASU1"/>
<keyword evidence="4" id="KW-1185">Reference proteome</keyword>
<feature type="coiled-coil region" evidence="1">
    <location>
        <begin position="66"/>
        <end position="114"/>
    </location>
</feature>
<gene>
    <name evidence="3" type="primary">Contig14588.g15543</name>
    <name evidence="3" type="ORF">STYLEM_13341</name>
</gene>
<dbReference type="OrthoDB" id="307756at2759"/>
<sequence>MYNQRASSGQDSYKSSTLTIGQSSSSQSQQQQQQQEVLCNLSNQNKISDENAPQYMIPSSITSMSMTELQKELVETKDKLKVITQKFVNVRKERDQFKQENKDLQEEVLQLQSSIRQMVPCFSNTSSAFPMQNEMANIVSEFYKCDCQDVFFDLLCPELNLDGVIYFFQNTIPVVIEVIEKHFQPVEHVLKKVTNMQQLDGPIVNVLRKTYQSNWRTIYQSCLPQTVNEQIMSAVQKSLSIGDEQKHINQAITDFIKKIGEVAFQMLVSDPPIVFDIKRIGEKVQFNSFKYDSMDGFIKGNEECLIILPSVHKYNQGGGLGEVVIKANVLPLSYEFP</sequence>
<protein>
    <submittedName>
        <fullName evidence="3">Uncharacterized protein</fullName>
    </submittedName>
</protein>
<dbReference type="InParanoid" id="A0A078ASU1"/>
<evidence type="ECO:0000313" key="4">
    <source>
        <dbReference type="Proteomes" id="UP000039865"/>
    </source>
</evidence>
<organism evidence="3 4">
    <name type="scientific">Stylonychia lemnae</name>
    <name type="common">Ciliate</name>
    <dbReference type="NCBI Taxonomy" id="5949"/>
    <lineage>
        <taxon>Eukaryota</taxon>
        <taxon>Sar</taxon>
        <taxon>Alveolata</taxon>
        <taxon>Ciliophora</taxon>
        <taxon>Intramacronucleata</taxon>
        <taxon>Spirotrichea</taxon>
        <taxon>Stichotrichia</taxon>
        <taxon>Sporadotrichida</taxon>
        <taxon>Oxytrichidae</taxon>
        <taxon>Stylonychinae</taxon>
        <taxon>Stylonychia</taxon>
    </lineage>
</organism>